<proteinExistence type="predicted"/>
<name>A0ACB9WMZ8_CHAAC</name>
<dbReference type="EMBL" id="CM043797">
    <property type="protein sequence ID" value="KAI4814821.1"/>
    <property type="molecule type" value="Genomic_DNA"/>
</dbReference>
<organism evidence="1 2">
    <name type="scientific">Chaenocephalus aceratus</name>
    <name type="common">Blackfin icefish</name>
    <name type="synonym">Chaenichthys aceratus</name>
    <dbReference type="NCBI Taxonomy" id="36190"/>
    <lineage>
        <taxon>Eukaryota</taxon>
        <taxon>Metazoa</taxon>
        <taxon>Chordata</taxon>
        <taxon>Craniata</taxon>
        <taxon>Vertebrata</taxon>
        <taxon>Euteleostomi</taxon>
        <taxon>Actinopterygii</taxon>
        <taxon>Neopterygii</taxon>
        <taxon>Teleostei</taxon>
        <taxon>Neoteleostei</taxon>
        <taxon>Acanthomorphata</taxon>
        <taxon>Eupercaria</taxon>
        <taxon>Perciformes</taxon>
        <taxon>Notothenioidei</taxon>
        <taxon>Channichthyidae</taxon>
        <taxon>Chaenocephalus</taxon>
    </lineage>
</organism>
<reference evidence="1" key="1">
    <citation type="submission" date="2022-05" db="EMBL/GenBank/DDBJ databases">
        <title>Chromosome-level genome of Chaenocephalus aceratus.</title>
        <authorList>
            <person name="Park H."/>
        </authorList>
    </citation>
    <scope>NUCLEOTIDE SEQUENCE</scope>
    <source>
        <strain evidence="1">KU_202001</strain>
    </source>
</reference>
<comment type="caution">
    <text evidence="1">The sequence shown here is derived from an EMBL/GenBank/DDBJ whole genome shotgun (WGS) entry which is preliminary data.</text>
</comment>
<protein>
    <submittedName>
        <fullName evidence="1">Uncharacterized protein</fullName>
    </submittedName>
</protein>
<evidence type="ECO:0000313" key="1">
    <source>
        <dbReference type="EMBL" id="KAI4814821.1"/>
    </source>
</evidence>
<sequence>MRSVSEWPSPFPIPSFAYDVELKLRQGNETFQKTGKALSVARDLKMDILDKLAQAMFALKAYPDKYQIETVSSELVRKYPCLKEPGSGTGHQGWTTSIKYKLGNYRSKLRQAGCNEVSVNRKRGRDEDADGGFTLTKAKRGEVNHVPDHPDNYNDDSLEEHRGILVTEMKKRSKDVDLIRSKMDLTFSLRRKEVVEVQAMVTEIQERWPALFLQEQICYEFLRITTKDLFGTFTAAMDEYCPRLIKLYRVRKGAFGQGMENLLDSLDEQTSDIAQQRMRMCLEGLPLFVRDSGQKLFLKCLDTDPEEKQTAGVKMGVLTVLVDDGGPTPSQMVNRIAVVLEESIVLSDLPDIPTAFAYLFGLLYALNIEFPKEHKYTFETVQHIIMGLSTSCSQRVRSLKTKLLS</sequence>
<accession>A0ACB9WMZ8</accession>
<dbReference type="Proteomes" id="UP001057452">
    <property type="component" value="Chromosome 13"/>
</dbReference>
<evidence type="ECO:0000313" key="2">
    <source>
        <dbReference type="Proteomes" id="UP001057452"/>
    </source>
</evidence>
<gene>
    <name evidence="1" type="ORF">KUCAC02_005010</name>
</gene>
<keyword evidence="2" id="KW-1185">Reference proteome</keyword>